<dbReference type="GeneID" id="19316966"/>
<sequence length="776" mass="85429">MSSTTDHQPPGSTARFEDATRDLLEACSRLRLGQMVTVPGFTLMDSMSAIQIMDARMDSGMELPDDELPETDRIPASLGQLEYDPLQPLDGPDVVWIMDRLLACEAAWHLGRALSQTIYTCLYFHDLQRMSVQDAAYHAQASTSTPAPAPELRSKVLRAFIVATVKTCDLAWNELTKQNVYDGEDFSGDKSGLGLLEGTEPRYALALLDDALEWLSADPTLSDDIGQSLKARLSLRKQLLSATMLLAEGDPAALIEVSLHCRFAKKHLAALRPHDDDATAVAGQADTAASPPCIALQDPGRQKAPSTRSMASFDPAYNRKLVANAPLRPIALPSARETWTFLEGLLDGLQEVVQLLQRPDALGWKMFFSCHAYSFQARQTSPYIRSLYQSAVCDRNMVAGRLPLDWLTQNFFAETAQVDPLLLRRLSSVGQGAVEGGRPGAWNAPPSLGQSANYFSQRIAGHLVSYLTTLSQNRSRQKRSLAKAYAQWMALAEEASQLGKRIESVSRPEDYMPDSLFAGVQHAALDVTLQVVLSGFELDLYRRDEWAGIYFVASRICSEQALVCEGIRTGLLDRRATLHNAQAATTIHYLASQEEMARALEAAAVGTVLLLHALEPNLQPRPWPLSTRTDDPALAKRTAALAKATFAARLKWLELPSARQSRQSIDDLWDELSAFQAGVRSLSAHDCLAEAEANWRRAVDELQLYLARPPSQLRTQLCADQHREITQALLCTCQQNLDLASRLKAGAPPGSDTGARCEPRFSQHRWFPVLVQAAAA</sequence>
<reference evidence="6 7" key="1">
    <citation type="journal article" date="2013" name="Plant Cell">
        <title>The transition from a phytopathogenic smut ancestor to an anamorphic biocontrol agent deciphered by comparative whole-genome analysis.</title>
        <authorList>
            <person name="Lefebvre F."/>
            <person name="Joly D.L."/>
            <person name="Labbe C."/>
            <person name="Teichmann B."/>
            <person name="Linning R."/>
            <person name="Belzile F."/>
            <person name="Bakkeren G."/>
            <person name="Belanger R.R."/>
        </authorList>
    </citation>
    <scope>NUCLEOTIDE SEQUENCE [LARGE SCALE GENOMIC DNA]</scope>
    <source>
        <strain evidence="6 7">PF-1</strain>
    </source>
</reference>
<gene>
    <name evidence="6" type="ORF">PFL1_02852</name>
</gene>
<dbReference type="HOGENOM" id="CLU_017051_0_0_1"/>
<evidence type="ECO:0000256" key="3">
    <source>
        <dbReference type="ARBA" id="ARBA00022490"/>
    </source>
</evidence>
<accession>A0A061HAI8</accession>
<dbReference type="InterPro" id="IPR057982">
    <property type="entry name" value="TPR_NAA35"/>
</dbReference>
<evidence type="ECO:0000313" key="7">
    <source>
        <dbReference type="Proteomes" id="UP000053664"/>
    </source>
</evidence>
<dbReference type="Proteomes" id="UP000053664">
    <property type="component" value="Unassembled WGS sequence"/>
</dbReference>
<dbReference type="AlphaFoldDB" id="A0A061HAI8"/>
<organism evidence="6 7">
    <name type="scientific">Pseudozyma flocculosa PF-1</name>
    <dbReference type="NCBI Taxonomy" id="1277687"/>
    <lineage>
        <taxon>Eukaryota</taxon>
        <taxon>Fungi</taxon>
        <taxon>Dikarya</taxon>
        <taxon>Basidiomycota</taxon>
        <taxon>Ustilaginomycotina</taxon>
        <taxon>Ustilaginomycetes</taxon>
        <taxon>Ustilaginales</taxon>
        <taxon>Ustilaginaceae</taxon>
        <taxon>Pseudozyma</taxon>
    </lineage>
</organism>
<dbReference type="EMBL" id="KE361630">
    <property type="protein sequence ID" value="EPQ29633.1"/>
    <property type="molecule type" value="Genomic_DNA"/>
</dbReference>
<name>A0A061HAI8_9BASI</name>
<dbReference type="Pfam" id="PF04112">
    <property type="entry name" value="Mak10"/>
    <property type="match status" value="1"/>
</dbReference>
<dbReference type="InterPro" id="IPR007244">
    <property type="entry name" value="Naa35_N"/>
</dbReference>
<evidence type="ECO:0000259" key="4">
    <source>
        <dbReference type="Pfam" id="PF04112"/>
    </source>
</evidence>
<protein>
    <recommendedName>
        <fullName evidence="8">Mak10 subunit, NatC N(Alpha)-terminal acetyltransferase</fullName>
    </recommendedName>
</protein>
<evidence type="ECO:0000313" key="6">
    <source>
        <dbReference type="EMBL" id="EPQ29633.1"/>
    </source>
</evidence>
<comment type="similarity">
    <text evidence="2">Belongs to the MAK10 family.</text>
</comment>
<comment type="subcellular location">
    <subcellularLocation>
        <location evidence="1">Cytoplasm</location>
    </subcellularLocation>
</comment>
<evidence type="ECO:0008006" key="8">
    <source>
        <dbReference type="Google" id="ProtNLM"/>
    </source>
</evidence>
<evidence type="ECO:0000259" key="5">
    <source>
        <dbReference type="Pfam" id="PF25789"/>
    </source>
</evidence>
<dbReference type="PANTHER" id="PTHR21373:SF0">
    <property type="entry name" value="N-ALPHA-ACETYLTRANSFERASE 35, NATC AUXILIARY SUBUNIT"/>
    <property type="match status" value="1"/>
</dbReference>
<evidence type="ECO:0000256" key="2">
    <source>
        <dbReference type="ARBA" id="ARBA00006289"/>
    </source>
</evidence>
<dbReference type="OrthoDB" id="269405at2759"/>
<dbReference type="RefSeq" id="XP_007878557.1">
    <property type="nucleotide sequence ID" value="XM_007880366.1"/>
</dbReference>
<dbReference type="GO" id="GO:0031417">
    <property type="term" value="C:NatC complex"/>
    <property type="evidence" value="ECO:0007669"/>
    <property type="project" value="InterPro"/>
</dbReference>
<dbReference type="KEGG" id="pfp:PFL1_02852"/>
<feature type="domain" description="NAA35-like TPR repeats" evidence="5">
    <location>
        <begin position="374"/>
        <end position="559"/>
    </location>
</feature>
<dbReference type="Pfam" id="PF25789">
    <property type="entry name" value="TPR_NAA35"/>
    <property type="match status" value="1"/>
</dbReference>
<dbReference type="PANTHER" id="PTHR21373">
    <property type="entry name" value="GLUCOSE REPRESSIBLE PROTEIN MAK10"/>
    <property type="match status" value="1"/>
</dbReference>
<dbReference type="eggNOG" id="KOG2343">
    <property type="taxonomic scope" value="Eukaryota"/>
</dbReference>
<dbReference type="InterPro" id="IPR057983">
    <property type="entry name" value="NAA35-like_N"/>
</dbReference>
<evidence type="ECO:0000256" key="1">
    <source>
        <dbReference type="ARBA" id="ARBA00004496"/>
    </source>
</evidence>
<proteinExistence type="inferred from homology"/>
<feature type="domain" description="NAA35-like N-terminal" evidence="4">
    <location>
        <begin position="33"/>
        <end position="202"/>
    </location>
</feature>
<keyword evidence="3" id="KW-0963">Cytoplasm</keyword>